<dbReference type="RefSeq" id="WP_346752676.1">
    <property type="nucleotide sequence ID" value="NZ_JAUJEA010000005.1"/>
</dbReference>
<keyword evidence="4" id="KW-0808">Transferase</keyword>
<proteinExistence type="predicted"/>
<dbReference type="Pfam" id="PF08543">
    <property type="entry name" value="Phos_pyr_kin"/>
    <property type="match status" value="1"/>
</dbReference>
<reference evidence="4" key="1">
    <citation type="submission" date="2023-06" db="EMBL/GenBank/DDBJ databases">
        <title>Genomic of Parafulvivirga corallium.</title>
        <authorList>
            <person name="Wang G."/>
        </authorList>
    </citation>
    <scope>NUCLEOTIDE SEQUENCE</scope>
    <source>
        <strain evidence="4">BMA10</strain>
    </source>
</reference>
<comment type="caution">
    <text evidence="4">The sequence shown here is derived from an EMBL/GenBank/DDBJ whole genome shotgun (WGS) entry which is preliminary data.</text>
</comment>
<dbReference type="CDD" id="cd01169">
    <property type="entry name" value="HMPP_kinase"/>
    <property type="match status" value="1"/>
</dbReference>
<dbReference type="InterPro" id="IPR004399">
    <property type="entry name" value="HMP/HMP-P_kinase_dom"/>
</dbReference>
<dbReference type="PANTHER" id="PTHR20858">
    <property type="entry name" value="PHOSPHOMETHYLPYRIMIDINE KINASE"/>
    <property type="match status" value="1"/>
</dbReference>
<dbReference type="EC" id="2.7.1.49" evidence="2"/>
<keyword evidence="5" id="KW-1185">Reference proteome</keyword>
<dbReference type="Gene3D" id="3.40.1190.20">
    <property type="match status" value="1"/>
</dbReference>
<dbReference type="PANTHER" id="PTHR20858:SF17">
    <property type="entry name" value="HYDROXYMETHYLPYRIMIDINE_PHOSPHOMETHYLPYRIMIDINE KINASE THI20-RELATED"/>
    <property type="match status" value="1"/>
</dbReference>
<comment type="pathway">
    <text evidence="1">Cofactor biosynthesis; thiamine diphosphate biosynthesis.</text>
</comment>
<dbReference type="InterPro" id="IPR029056">
    <property type="entry name" value="Ribokinase-like"/>
</dbReference>
<keyword evidence="4" id="KW-0418">Kinase</keyword>
<evidence type="ECO:0000313" key="4">
    <source>
        <dbReference type="EMBL" id="MDN5202654.1"/>
    </source>
</evidence>
<dbReference type="SUPFAM" id="SSF53613">
    <property type="entry name" value="Ribokinase-like"/>
    <property type="match status" value="1"/>
</dbReference>
<dbReference type="Proteomes" id="UP001172082">
    <property type="component" value="Unassembled WGS sequence"/>
</dbReference>
<evidence type="ECO:0000256" key="2">
    <source>
        <dbReference type="ARBA" id="ARBA00012135"/>
    </source>
</evidence>
<feature type="domain" description="Pyridoxamine kinase/Phosphomethylpyrimidine kinase" evidence="3">
    <location>
        <begin position="15"/>
        <end position="240"/>
    </location>
</feature>
<dbReference type="InterPro" id="IPR013749">
    <property type="entry name" value="PM/HMP-P_kinase-1"/>
</dbReference>
<accession>A0ABT8KPJ5</accession>
<gene>
    <name evidence="4" type="ORF">QQ008_14795</name>
</gene>
<evidence type="ECO:0000259" key="3">
    <source>
        <dbReference type="Pfam" id="PF08543"/>
    </source>
</evidence>
<dbReference type="EMBL" id="JAUJEA010000005">
    <property type="protein sequence ID" value="MDN5202654.1"/>
    <property type="molecule type" value="Genomic_DNA"/>
</dbReference>
<protein>
    <recommendedName>
        <fullName evidence="2">hydroxymethylpyrimidine kinase</fullName>
        <ecNumber evidence="2">2.7.1.49</ecNumber>
    </recommendedName>
</protein>
<sequence length="249" mass="27740">MPGDRPKALSIAGYDPSGGAGLLADIKTFEANKVLGMGVCTALTIQNESELSHVDWVEVESIKKQISMLYKKHRFRFVKIGIVENWEVLDELLVFLQKNIDNVKVIWDPILKASAGYQFIQSPQSDTLIKLLKKIYLLTPNWEEAQILSGKVAFSGAESFGEYCHVFLKGGHNPEALGKDHLFMENDVYPFKSKKLAGTSKHGSGCVLSSAITANLARGYNLQRSCLRAKDYITRFLNSNNSLLGYHKI</sequence>
<organism evidence="4 5">
    <name type="scientific">Splendidivirga corallicola</name>
    <dbReference type="NCBI Taxonomy" id="3051826"/>
    <lineage>
        <taxon>Bacteria</taxon>
        <taxon>Pseudomonadati</taxon>
        <taxon>Bacteroidota</taxon>
        <taxon>Cytophagia</taxon>
        <taxon>Cytophagales</taxon>
        <taxon>Splendidivirgaceae</taxon>
        <taxon>Splendidivirga</taxon>
    </lineage>
</organism>
<name>A0ABT8KPJ5_9BACT</name>
<dbReference type="GO" id="GO:0016301">
    <property type="term" value="F:kinase activity"/>
    <property type="evidence" value="ECO:0007669"/>
    <property type="project" value="UniProtKB-KW"/>
</dbReference>
<evidence type="ECO:0000256" key="1">
    <source>
        <dbReference type="ARBA" id="ARBA00004948"/>
    </source>
</evidence>
<evidence type="ECO:0000313" key="5">
    <source>
        <dbReference type="Proteomes" id="UP001172082"/>
    </source>
</evidence>